<evidence type="ECO:0000256" key="1">
    <source>
        <dbReference type="ARBA" id="ARBA00004496"/>
    </source>
</evidence>
<evidence type="ECO:0000256" key="3">
    <source>
        <dbReference type="ARBA" id="ARBA00061308"/>
    </source>
</evidence>
<dbReference type="InterPro" id="IPR016024">
    <property type="entry name" value="ARM-type_fold"/>
</dbReference>
<evidence type="ECO:0000256" key="2">
    <source>
        <dbReference type="ARBA" id="ARBA00022490"/>
    </source>
</evidence>
<reference evidence="5" key="1">
    <citation type="submission" date="2021-07" db="EMBL/GenBank/DDBJ databases">
        <title>Draft genome of Mortierella alpina, strain LL118, isolated from an aspen leaf litter sample.</title>
        <authorList>
            <person name="Yang S."/>
            <person name="Vinatzer B.A."/>
        </authorList>
    </citation>
    <scope>NUCLEOTIDE SEQUENCE</scope>
    <source>
        <strain evidence="5">LL118</strain>
    </source>
</reference>
<dbReference type="GO" id="GO:0005737">
    <property type="term" value="C:cytoplasm"/>
    <property type="evidence" value="ECO:0007669"/>
    <property type="project" value="UniProtKB-SubCell"/>
</dbReference>
<dbReference type="GO" id="GO:0005634">
    <property type="term" value="C:nucleus"/>
    <property type="evidence" value="ECO:0007669"/>
    <property type="project" value="TreeGrafter"/>
</dbReference>
<accession>A0A9P8AA09</accession>
<sequence length="920" mass="102649">MVHQGPDASSADTLDELRRVIDVLPTMPKNIVDDARHEKVLSYVSAFIAQRDPALMHSMLIDWDILGTFQACENTISFPFCTDKTRRACLAPGQDYRVSCVALRILGYCLQYDTDSTTSVWKQLETVHPSILSYIIENTHGEEALVRYSCWFALQYAVKNDSGAQWLLSTGRCSGMVAAALQDTSTYVLTAACQFLVAIIENRSMEEQQFTAHDTLMNTLLESISLYKLIHTMMTDHDSERNRVAGLEFLWMVTDSRSDRGTVFLQQSQLFFNYMDLLMDDSRLVRSRALDVLSILLESTAQPLRILGKDVPQANSMDLDRSEAQPLAECFTHLLEHDVLSLMVLTDSLKALHVATGILDAMIKPLKQLSDISASQFVDTILSTVLWIAQAMQDSTKAHEPAGSYVHENAIVIPGCGKLATKLNRPGFQDLVRTHSHAKPIRGSGSRGGTLPKTIVLSALKALQSLALLFPLAVEKSVAINVVLSILYNQQLCSDQRVFKACLATLPIALKTKVQNGQLLDEQLFASVMNVILGLIKRPTSGSTSLRLILTAILDFFESDTLGKILVTENVGQELASGLGLKLYDMEWDIRDNVVEFIGNLFVTGGPNHGVDWALKHDLLESIYQKLSDEEAYVRAASVHAFEIVMRDSRGWHGMCLKSLDKRLSGQLPALIRDSEAFVRRAVLDAMVCLVSERESGSILMVNGTDLFVDAKFMSRLTLDDADWEVRIRACDFIAAVWEHCLALDEKTDYRVRAAKRLKDTDNQIQEDAPPPRPSTWWFYDIKGDQILVEATQDSSRMVRLASVEALKKIKTSIEERLDASQEDNGGYQVLGDQGEEELQRKRSGGAGEPLTEAKSEHVPQQHPHAGFYAVLSNLDYERLDATTSVERLYEEVLNVERVEDVVMAESEKPNDGNNVLDCY</sequence>
<evidence type="ECO:0000313" key="6">
    <source>
        <dbReference type="Proteomes" id="UP000717515"/>
    </source>
</evidence>
<evidence type="ECO:0008006" key="7">
    <source>
        <dbReference type="Google" id="ProtNLM"/>
    </source>
</evidence>
<name>A0A9P8AA09_MORAP</name>
<dbReference type="GO" id="GO:0006974">
    <property type="term" value="P:DNA damage response"/>
    <property type="evidence" value="ECO:0007669"/>
    <property type="project" value="InterPro"/>
</dbReference>
<gene>
    <name evidence="5" type="ORF">KVV02_006140</name>
</gene>
<dbReference type="AlphaFoldDB" id="A0A9P8AA09"/>
<dbReference type="EMBL" id="JAIFTL010000016">
    <property type="protein sequence ID" value="KAG9326629.1"/>
    <property type="molecule type" value="Genomic_DNA"/>
</dbReference>
<dbReference type="InterPro" id="IPR038904">
    <property type="entry name" value="BRAT1"/>
</dbReference>
<comment type="caution">
    <text evidence="5">The sequence shown here is derived from an EMBL/GenBank/DDBJ whole genome shotgun (WGS) entry which is preliminary data.</text>
</comment>
<keyword evidence="2" id="KW-0963">Cytoplasm</keyword>
<dbReference type="PANTHER" id="PTHR21331:SF2">
    <property type="entry name" value="BRCA1-ASSOCIATED ATM ACTIVATOR 1"/>
    <property type="match status" value="1"/>
</dbReference>
<dbReference type="InterPro" id="IPR011989">
    <property type="entry name" value="ARM-like"/>
</dbReference>
<comment type="subcellular location">
    <subcellularLocation>
        <location evidence="1">Cytoplasm</location>
    </subcellularLocation>
</comment>
<evidence type="ECO:0000313" key="5">
    <source>
        <dbReference type="EMBL" id="KAG9326629.1"/>
    </source>
</evidence>
<feature type="region of interest" description="Disordered" evidence="4">
    <location>
        <begin position="818"/>
        <end position="863"/>
    </location>
</feature>
<proteinExistence type="inferred from homology"/>
<dbReference type="Gene3D" id="1.25.10.10">
    <property type="entry name" value="Leucine-rich Repeat Variant"/>
    <property type="match status" value="2"/>
</dbReference>
<organism evidence="5 6">
    <name type="scientific">Mortierella alpina</name>
    <name type="common">Oleaginous fungus</name>
    <name type="synonym">Mortierella renispora</name>
    <dbReference type="NCBI Taxonomy" id="64518"/>
    <lineage>
        <taxon>Eukaryota</taxon>
        <taxon>Fungi</taxon>
        <taxon>Fungi incertae sedis</taxon>
        <taxon>Mucoromycota</taxon>
        <taxon>Mortierellomycotina</taxon>
        <taxon>Mortierellomycetes</taxon>
        <taxon>Mortierellales</taxon>
        <taxon>Mortierellaceae</taxon>
        <taxon>Mortierella</taxon>
    </lineage>
</organism>
<evidence type="ECO:0000256" key="4">
    <source>
        <dbReference type="SAM" id="MobiDB-lite"/>
    </source>
</evidence>
<dbReference type="PANTHER" id="PTHR21331">
    <property type="entry name" value="BRCA1-ASSOCIATED ATM ACTIVATOR 1"/>
    <property type="match status" value="1"/>
</dbReference>
<comment type="similarity">
    <text evidence="3">Belongs to the BRAT1 family.</text>
</comment>
<protein>
    <recommendedName>
        <fullName evidence="7">ARM repeat-containing protein</fullName>
    </recommendedName>
</protein>
<dbReference type="Proteomes" id="UP000717515">
    <property type="component" value="Unassembled WGS sequence"/>
</dbReference>
<dbReference type="SUPFAM" id="SSF48371">
    <property type="entry name" value="ARM repeat"/>
    <property type="match status" value="2"/>
</dbReference>